<sequence>MSDSSDDEDLSRFRDAVDTTFTKLIDESRGKVSTVQKEKPRSERYLEVATHYNDIKVPEEVQKRIGAKISEIINKNIEYVEIPAKSLKKGKIKGGVKLFGDSVDLLKCEEDKDLLTGIHNKMSKQIKNANARRKIDDVKELNEKDKINAVAVSGDFILLKGEKSWRSKRKQKVFEYKTIGKNKNNLILEVINS</sequence>
<keyword evidence="2" id="KW-1185">Reference proteome</keyword>
<reference evidence="1" key="1">
    <citation type="submission" date="2022-03" db="EMBL/GenBank/DDBJ databases">
        <authorList>
            <person name="Tunstrom K."/>
        </authorList>
    </citation>
    <scope>NUCLEOTIDE SEQUENCE</scope>
</reference>
<dbReference type="Proteomes" id="UP001153954">
    <property type="component" value="Unassembled WGS sequence"/>
</dbReference>
<protein>
    <submittedName>
        <fullName evidence="1">Uncharacterized protein</fullName>
    </submittedName>
</protein>
<gene>
    <name evidence="1" type="ORF">EEDITHA_LOCUS9687</name>
</gene>
<dbReference type="AlphaFoldDB" id="A0AAU9UB91"/>
<evidence type="ECO:0000313" key="2">
    <source>
        <dbReference type="Proteomes" id="UP001153954"/>
    </source>
</evidence>
<name>A0AAU9UB91_EUPED</name>
<dbReference type="EMBL" id="CAKOGL010000013">
    <property type="protein sequence ID" value="CAH2094085.1"/>
    <property type="molecule type" value="Genomic_DNA"/>
</dbReference>
<proteinExistence type="predicted"/>
<organism evidence="1 2">
    <name type="scientific">Euphydryas editha</name>
    <name type="common">Edith's checkerspot</name>
    <dbReference type="NCBI Taxonomy" id="104508"/>
    <lineage>
        <taxon>Eukaryota</taxon>
        <taxon>Metazoa</taxon>
        <taxon>Ecdysozoa</taxon>
        <taxon>Arthropoda</taxon>
        <taxon>Hexapoda</taxon>
        <taxon>Insecta</taxon>
        <taxon>Pterygota</taxon>
        <taxon>Neoptera</taxon>
        <taxon>Endopterygota</taxon>
        <taxon>Lepidoptera</taxon>
        <taxon>Glossata</taxon>
        <taxon>Ditrysia</taxon>
        <taxon>Papilionoidea</taxon>
        <taxon>Nymphalidae</taxon>
        <taxon>Nymphalinae</taxon>
        <taxon>Euphydryas</taxon>
    </lineage>
</organism>
<comment type="caution">
    <text evidence="1">The sequence shown here is derived from an EMBL/GenBank/DDBJ whole genome shotgun (WGS) entry which is preliminary data.</text>
</comment>
<accession>A0AAU9UB91</accession>
<evidence type="ECO:0000313" key="1">
    <source>
        <dbReference type="EMBL" id="CAH2094085.1"/>
    </source>
</evidence>